<dbReference type="InterPro" id="IPR010499">
    <property type="entry name" value="AraC_E-bd"/>
</dbReference>
<dbReference type="InterPro" id="IPR011256">
    <property type="entry name" value="Reg_factor_effector_dom_sf"/>
</dbReference>
<dbReference type="EMBL" id="BJYV01000001">
    <property type="protein sequence ID" value="GEO19833.1"/>
    <property type="molecule type" value="Genomic_DNA"/>
</dbReference>
<dbReference type="AlphaFoldDB" id="A0A512C6J6"/>
<keyword evidence="3" id="KW-1185">Reference proteome</keyword>
<sequence>MQNVEIEPFKIIGISIKTTNENDQATKDIAALWGKFMAENTIARIPNKLGHDIYSLYTDYEGDHTQPYTAILGCKVDHLNEIPNGMIGKAFEGGTFLKTSTKGDLMQGLIVKHWSKIFEMDLNRTYTADFEIYGEKAQNPSAAEVDIFVGIDN</sequence>
<evidence type="ECO:0000313" key="3">
    <source>
        <dbReference type="Proteomes" id="UP000321301"/>
    </source>
</evidence>
<dbReference type="SMART" id="SM00871">
    <property type="entry name" value="AraC_E_bind"/>
    <property type="match status" value="1"/>
</dbReference>
<dbReference type="InterPro" id="IPR029441">
    <property type="entry name" value="Cass2"/>
</dbReference>
<dbReference type="PANTHER" id="PTHR36444">
    <property type="entry name" value="TRANSCRIPTIONAL REGULATOR PROTEIN YOBU-RELATED"/>
    <property type="match status" value="1"/>
</dbReference>
<dbReference type="SUPFAM" id="SSF55136">
    <property type="entry name" value="Probable bacterial effector-binding domain"/>
    <property type="match status" value="1"/>
</dbReference>
<reference evidence="2 3" key="1">
    <citation type="submission" date="2019-07" db="EMBL/GenBank/DDBJ databases">
        <title>Whole genome shotgun sequence of Cyclobacterium qasimii NBRC 106168.</title>
        <authorList>
            <person name="Hosoyama A."/>
            <person name="Uohara A."/>
            <person name="Ohji S."/>
            <person name="Ichikawa N."/>
        </authorList>
    </citation>
    <scope>NUCLEOTIDE SEQUENCE [LARGE SCALE GENOMIC DNA]</scope>
    <source>
        <strain evidence="2 3">NBRC 106168</strain>
    </source>
</reference>
<dbReference type="PANTHER" id="PTHR36444:SF2">
    <property type="entry name" value="TRANSCRIPTIONAL REGULATOR PROTEIN YOBU-RELATED"/>
    <property type="match status" value="1"/>
</dbReference>
<gene>
    <name evidence="2" type="ORF">CQA01_03670</name>
</gene>
<proteinExistence type="predicted"/>
<comment type="caution">
    <text evidence="2">The sequence shown here is derived from an EMBL/GenBank/DDBJ whole genome shotgun (WGS) entry which is preliminary data.</text>
</comment>
<dbReference type="Gene3D" id="3.20.80.10">
    <property type="entry name" value="Regulatory factor, effector binding domain"/>
    <property type="match status" value="1"/>
</dbReference>
<evidence type="ECO:0000259" key="1">
    <source>
        <dbReference type="SMART" id="SM00871"/>
    </source>
</evidence>
<dbReference type="Proteomes" id="UP000321301">
    <property type="component" value="Unassembled WGS sequence"/>
</dbReference>
<organism evidence="2 3">
    <name type="scientific">Cyclobacterium qasimii</name>
    <dbReference type="NCBI Taxonomy" id="1350429"/>
    <lineage>
        <taxon>Bacteria</taxon>
        <taxon>Pseudomonadati</taxon>
        <taxon>Bacteroidota</taxon>
        <taxon>Cytophagia</taxon>
        <taxon>Cytophagales</taxon>
        <taxon>Cyclobacteriaceae</taxon>
        <taxon>Cyclobacterium</taxon>
    </lineage>
</organism>
<name>A0A512C6J6_9BACT</name>
<dbReference type="Pfam" id="PF14526">
    <property type="entry name" value="Cass2"/>
    <property type="match status" value="1"/>
</dbReference>
<accession>A0A512C6J6</accession>
<feature type="domain" description="AraC effector-binding" evidence="1">
    <location>
        <begin position="1"/>
        <end position="152"/>
    </location>
</feature>
<protein>
    <submittedName>
        <fullName evidence="2">AraC family transcriptional regulator</fullName>
    </submittedName>
</protein>
<dbReference type="RefSeq" id="WP_020890929.1">
    <property type="nucleotide sequence ID" value="NZ_BJYV01000001.1"/>
</dbReference>
<evidence type="ECO:0000313" key="2">
    <source>
        <dbReference type="EMBL" id="GEO19833.1"/>
    </source>
</evidence>
<dbReference type="InterPro" id="IPR053182">
    <property type="entry name" value="YobU-like_regulator"/>
</dbReference>